<dbReference type="PANTHER" id="PTHR43308">
    <property type="entry name" value="OUTER MEMBRANE PROTEIN ALPHA-RELATED"/>
    <property type="match status" value="1"/>
</dbReference>
<evidence type="ECO:0000313" key="4">
    <source>
        <dbReference type="EMBL" id="NBI28088.1"/>
    </source>
</evidence>
<keyword evidence="5" id="KW-1185">Reference proteome</keyword>
<feature type="domain" description="SLH" evidence="3">
    <location>
        <begin position="87"/>
        <end position="150"/>
    </location>
</feature>
<dbReference type="Proteomes" id="UP000448943">
    <property type="component" value="Unassembled WGS sequence"/>
</dbReference>
<evidence type="ECO:0000259" key="3">
    <source>
        <dbReference type="PROSITE" id="PS51272"/>
    </source>
</evidence>
<dbReference type="Pfam" id="PF00395">
    <property type="entry name" value="SLH"/>
    <property type="match status" value="3"/>
</dbReference>
<feature type="region of interest" description="Disordered" evidence="1">
    <location>
        <begin position="403"/>
        <end position="437"/>
    </location>
</feature>
<evidence type="ECO:0000256" key="2">
    <source>
        <dbReference type="SAM" id="SignalP"/>
    </source>
</evidence>
<feature type="domain" description="SLH" evidence="3">
    <location>
        <begin position="152"/>
        <end position="211"/>
    </location>
</feature>
<evidence type="ECO:0000256" key="1">
    <source>
        <dbReference type="SAM" id="MobiDB-lite"/>
    </source>
</evidence>
<feature type="domain" description="SLH" evidence="3">
    <location>
        <begin position="28"/>
        <end position="86"/>
    </location>
</feature>
<dbReference type="AlphaFoldDB" id="A0A6N9Q279"/>
<dbReference type="InterPro" id="IPR001119">
    <property type="entry name" value="SLH_dom"/>
</dbReference>
<protein>
    <submittedName>
        <fullName evidence="4">S-layer homology domain-containing protein</fullName>
    </submittedName>
</protein>
<dbReference type="PANTHER" id="PTHR43308:SF5">
    <property type="entry name" value="S-LAYER PROTEIN _ PEPTIDOGLYCAN ENDO-BETA-N-ACETYLGLUCOSAMINIDASE"/>
    <property type="match status" value="1"/>
</dbReference>
<keyword evidence="2" id="KW-0732">Signal</keyword>
<dbReference type="InterPro" id="IPR051465">
    <property type="entry name" value="Cell_Envelope_Struct_Comp"/>
</dbReference>
<gene>
    <name evidence="4" type="ORF">ERL59_03825</name>
</gene>
<sequence length="702" mass="75852">MELKRKIGKKSLLVLLTLTLIFSMFSSAFAADSSDIDGHWAEKQLQQWIDNGLLNGYGEGVYKPNQTLTRSEAAAFVNRAFEHEETTEVNFPDVEPSDWFYSDVSKALSAGFMTGYVDGTFKPDQNITRQELAVMIFRLLDLEVKPEAVDSFDDVADIGEWAKGEIGALVDLGIVAGYNNKIQPEGLTTRAEAIVMIQRATEYLYTYHEAGTYGPEEGMDTIFSNVTVTTSGVTLQNLVIEGDLRLAEGIGEGDVYLNNVTVKGTTIILGGGENSIHLTDTVLVTLIVDKENGKVRIVAKGKTDVKEVTLNSGAKLEESDIDGAGFADVILSTEIAKDANVELVGEFETVDVFSATVSIEIPEGAVENLNVDKTAEGITLDLGKNATIEELVLDAITEVSGEGKIESVEGEQADESDVDLDQPSGGSGSGEGSTPAKSKAVINNAYVQVIDPEKTIKRSGSSIGFILQDNPDPLDDLDDSDKLTTFMLELDGAESLTLTKDGETETINFYDGVLTLPVSLLLGDRDSDKDGVRVDTIKEWPLNYPSPFDKLTTVASIEYTNGSSSGNFNLELTLGSTLNFESGIEFDSVSLGFGETFTAIKSDNSYTFDINNSYNDHKVLTFIIEADNAKKVNVTLPVIDSFKQYYFNADGIIAISVPELLGIDDSDSDGVKVGIIKDQIDSITGNIYDNSNVSKSVTLVIN</sequence>
<dbReference type="RefSeq" id="WP_160644709.1">
    <property type="nucleotide sequence ID" value="NZ_SIJB01000009.1"/>
</dbReference>
<proteinExistence type="predicted"/>
<reference evidence="4 5" key="1">
    <citation type="submission" date="2019-01" db="EMBL/GenBank/DDBJ databases">
        <title>Chengkuizengella sp. nov., isolated from deep-sea sediment of East Pacific Ocean.</title>
        <authorList>
            <person name="Yang J."/>
            <person name="Lai Q."/>
            <person name="Shao Z."/>
        </authorList>
    </citation>
    <scope>NUCLEOTIDE SEQUENCE [LARGE SCALE GENOMIC DNA]</scope>
    <source>
        <strain evidence="4 5">YPA3-1-1</strain>
    </source>
</reference>
<feature type="signal peptide" evidence="2">
    <location>
        <begin position="1"/>
        <end position="30"/>
    </location>
</feature>
<comment type="caution">
    <text evidence="4">The sequence shown here is derived from an EMBL/GenBank/DDBJ whole genome shotgun (WGS) entry which is preliminary data.</text>
</comment>
<feature type="compositionally biased region" description="Acidic residues" evidence="1">
    <location>
        <begin position="408"/>
        <end position="420"/>
    </location>
</feature>
<organism evidence="4 5">
    <name type="scientific">Chengkuizengella marina</name>
    <dbReference type="NCBI Taxonomy" id="2507566"/>
    <lineage>
        <taxon>Bacteria</taxon>
        <taxon>Bacillati</taxon>
        <taxon>Bacillota</taxon>
        <taxon>Bacilli</taxon>
        <taxon>Bacillales</taxon>
        <taxon>Paenibacillaceae</taxon>
        <taxon>Chengkuizengella</taxon>
    </lineage>
</organism>
<dbReference type="PROSITE" id="PS51272">
    <property type="entry name" value="SLH"/>
    <property type="match status" value="3"/>
</dbReference>
<dbReference type="EMBL" id="SIJB01000009">
    <property type="protein sequence ID" value="NBI28088.1"/>
    <property type="molecule type" value="Genomic_DNA"/>
</dbReference>
<name>A0A6N9Q279_9BACL</name>
<dbReference type="OrthoDB" id="185675at2"/>
<accession>A0A6N9Q279</accession>
<evidence type="ECO:0000313" key="5">
    <source>
        <dbReference type="Proteomes" id="UP000448943"/>
    </source>
</evidence>
<feature type="chain" id="PRO_5026872464" evidence="2">
    <location>
        <begin position="31"/>
        <end position="702"/>
    </location>
</feature>